<sequence>MNLFRPRPIRFFASWFAAAVSLAPPVAAQQVSDRDYRPPIARPAYAAGAGPRLCLDEGHHNFHTLDGRYWSFGELLRRDGYALQPLRARLSAASLRDCSILVIANAQPGDADWSDYPTPTPSAFDAGEVRAVRRWVERGGRLWLIADHMPLAGAAASLARAFGVEFLDGFAMPGFDADPQRRAALFQRPTVFRRGDGSLAAHAVTRGGAPGEAVEQVRSFTGQAFRLPPQAEPVLTLPPGYVSLQPAKAWRFDADTPRVEVGGWSQGAVLRLGRGRAAFFGEAAMFSAQRQGAQGKPMGMNAPGAERNYQLALNIAHWLSGRLDAPPAAGGAVP</sequence>
<organism evidence="2">
    <name type="scientific">Lysobacter firmicutimachus</name>
    <dbReference type="NCBI Taxonomy" id="1792846"/>
    <lineage>
        <taxon>Bacteria</taxon>
        <taxon>Pseudomonadati</taxon>
        <taxon>Pseudomonadota</taxon>
        <taxon>Gammaproteobacteria</taxon>
        <taxon>Lysobacterales</taxon>
        <taxon>Lysobacteraceae</taxon>
        <taxon>Lysobacter</taxon>
    </lineage>
</organism>
<name>A0AAU8MZD8_9GAMM</name>
<dbReference type="SUPFAM" id="SSF52317">
    <property type="entry name" value="Class I glutamine amidotransferase-like"/>
    <property type="match status" value="1"/>
</dbReference>
<dbReference type="RefSeq" id="WP_363799890.1">
    <property type="nucleotide sequence ID" value="NZ_CP159925.1"/>
</dbReference>
<evidence type="ECO:0000313" key="2">
    <source>
        <dbReference type="EMBL" id="XCO76595.1"/>
    </source>
</evidence>
<accession>A0AAU8MZD8</accession>
<reference evidence="2" key="1">
    <citation type="submission" date="2024-06" db="EMBL/GenBank/DDBJ databases">
        <authorList>
            <person name="Li S."/>
        </authorList>
    </citation>
    <scope>NUCLEOTIDE SEQUENCE</scope>
    <source>
        <strain evidence="2">SR10</strain>
    </source>
</reference>
<evidence type="ECO:0000256" key="1">
    <source>
        <dbReference type="SAM" id="SignalP"/>
    </source>
</evidence>
<proteinExistence type="predicted"/>
<feature type="signal peptide" evidence="1">
    <location>
        <begin position="1"/>
        <end position="28"/>
    </location>
</feature>
<dbReference type="InterPro" id="IPR029062">
    <property type="entry name" value="Class_I_gatase-like"/>
</dbReference>
<dbReference type="EMBL" id="CP159925">
    <property type="protein sequence ID" value="XCO76595.1"/>
    <property type="molecule type" value="Genomic_DNA"/>
</dbReference>
<dbReference type="AlphaFoldDB" id="A0AAU8MZD8"/>
<feature type="chain" id="PRO_5043695044" evidence="1">
    <location>
        <begin position="29"/>
        <end position="334"/>
    </location>
</feature>
<gene>
    <name evidence="2" type="ORF">ABU614_07385</name>
</gene>
<protein>
    <submittedName>
        <fullName evidence="2">DUF4350 domain-containing protein</fullName>
    </submittedName>
</protein>
<keyword evidence="1" id="KW-0732">Signal</keyword>